<keyword evidence="8" id="KW-1185">Reference proteome</keyword>
<dbReference type="PANTHER" id="PTHR45674">
    <property type="entry name" value="DNA LIGASE 1/3 FAMILY MEMBER"/>
    <property type="match status" value="1"/>
</dbReference>
<sequence>MGYAGLTSRHNGAMRPMLATPTTTPGVPPSGPGWVHEIKWDGVRSVAETSDGGLILYNRTDGEITVAYPEVVAGARGLPDGLVIDGELIALNDDGVPSFHAIAPRMHVRNPVRAARWSTERPVTFVVFDLLRADGRDLTRLPLTQRRARLEELDLDRPHWQLSDQHEDGEALARATREAGLEGVISKRADSVYLPGVRSTDWVKTPHRTELVGVIGGWIPETGNDARLGAVWIGHPADESTFEARPVLYSLGRVGSGLSHADKDTLLEVLRTTERDTPPFEPAPRDPAVRRTHWVDPLLCVQVRYLNVTPDGVLRQPVMLRLRPDVAPVDAAVAN</sequence>
<dbReference type="Pfam" id="PF01068">
    <property type="entry name" value="DNA_ligase_A_M"/>
    <property type="match status" value="1"/>
</dbReference>
<dbReference type="EMBL" id="BAABLV010000031">
    <property type="protein sequence ID" value="GAA4900779.1"/>
    <property type="molecule type" value="Genomic_DNA"/>
</dbReference>
<dbReference type="EC" id="6.5.1.1" evidence="2"/>
<dbReference type="Gene3D" id="3.30.470.30">
    <property type="entry name" value="DNA ligase/mRNA capping enzyme"/>
    <property type="match status" value="1"/>
</dbReference>
<evidence type="ECO:0000313" key="7">
    <source>
        <dbReference type="EMBL" id="GAA4900779.1"/>
    </source>
</evidence>
<dbReference type="SUPFAM" id="SSF56091">
    <property type="entry name" value="DNA ligase/mRNA capping enzyme, catalytic domain"/>
    <property type="match status" value="1"/>
</dbReference>
<dbReference type="InterPro" id="IPR050191">
    <property type="entry name" value="ATP-dep_DNA_ligase"/>
</dbReference>
<feature type="domain" description="ATP-dependent DNA ligase family profile" evidence="6">
    <location>
        <begin position="123"/>
        <end position="204"/>
    </location>
</feature>
<evidence type="ECO:0000256" key="1">
    <source>
        <dbReference type="ARBA" id="ARBA00007572"/>
    </source>
</evidence>
<accession>A0ABP9FFQ4</accession>
<dbReference type="GO" id="GO:0016874">
    <property type="term" value="F:ligase activity"/>
    <property type="evidence" value="ECO:0007669"/>
    <property type="project" value="UniProtKB-KW"/>
</dbReference>
<evidence type="ECO:0000256" key="4">
    <source>
        <dbReference type="ARBA" id="ARBA00034003"/>
    </source>
</evidence>
<reference evidence="8" key="1">
    <citation type="journal article" date="2019" name="Int. J. Syst. Evol. Microbiol.">
        <title>The Global Catalogue of Microorganisms (GCM) 10K type strain sequencing project: providing services to taxonomists for standard genome sequencing and annotation.</title>
        <authorList>
            <consortium name="The Broad Institute Genomics Platform"/>
            <consortium name="The Broad Institute Genome Sequencing Center for Infectious Disease"/>
            <person name="Wu L."/>
            <person name="Ma J."/>
        </authorList>
    </citation>
    <scope>NUCLEOTIDE SEQUENCE [LARGE SCALE GENOMIC DNA]</scope>
    <source>
        <strain evidence="8">JCM 19125</strain>
    </source>
</reference>
<proteinExistence type="inferred from homology"/>
<comment type="caution">
    <text evidence="7">The sequence shown here is derived from an EMBL/GenBank/DDBJ whole genome shotgun (WGS) entry which is preliminary data.</text>
</comment>
<dbReference type="PROSITE" id="PS50160">
    <property type="entry name" value="DNA_LIGASE_A3"/>
    <property type="match status" value="1"/>
</dbReference>
<evidence type="ECO:0000256" key="5">
    <source>
        <dbReference type="SAM" id="MobiDB-lite"/>
    </source>
</evidence>
<dbReference type="InterPro" id="IPR014146">
    <property type="entry name" value="LigD_ligase_dom"/>
</dbReference>
<organism evidence="7 8">
    <name type="scientific">Tessaracoccus lubricantis</name>
    <dbReference type="NCBI Taxonomy" id="545543"/>
    <lineage>
        <taxon>Bacteria</taxon>
        <taxon>Bacillati</taxon>
        <taxon>Actinomycetota</taxon>
        <taxon>Actinomycetes</taxon>
        <taxon>Propionibacteriales</taxon>
        <taxon>Propionibacteriaceae</taxon>
        <taxon>Tessaracoccus</taxon>
    </lineage>
</organism>
<dbReference type="Proteomes" id="UP001501521">
    <property type="component" value="Unassembled WGS sequence"/>
</dbReference>
<dbReference type="Gene3D" id="2.40.50.140">
    <property type="entry name" value="Nucleic acid-binding proteins"/>
    <property type="match status" value="1"/>
</dbReference>
<dbReference type="Gene3D" id="3.30.1490.70">
    <property type="match status" value="1"/>
</dbReference>
<dbReference type="InterPro" id="IPR012310">
    <property type="entry name" value="DNA_ligase_ATP-dep_cent"/>
</dbReference>
<comment type="catalytic activity">
    <reaction evidence="4">
        <text>ATP + (deoxyribonucleotide)n-3'-hydroxyl + 5'-phospho-(deoxyribonucleotide)m = (deoxyribonucleotide)n+m + AMP + diphosphate.</text>
        <dbReference type="EC" id="6.5.1.1"/>
    </reaction>
</comment>
<dbReference type="SUPFAM" id="SSF50249">
    <property type="entry name" value="Nucleic acid-binding proteins"/>
    <property type="match status" value="1"/>
</dbReference>
<evidence type="ECO:0000256" key="2">
    <source>
        <dbReference type="ARBA" id="ARBA00012727"/>
    </source>
</evidence>
<protein>
    <recommendedName>
        <fullName evidence="2">DNA ligase (ATP)</fullName>
        <ecNumber evidence="2">6.5.1.1</ecNumber>
    </recommendedName>
</protein>
<feature type="region of interest" description="Disordered" evidence="5">
    <location>
        <begin position="1"/>
        <end position="31"/>
    </location>
</feature>
<dbReference type="Pfam" id="PF04679">
    <property type="entry name" value="DNA_ligase_A_C"/>
    <property type="match status" value="1"/>
</dbReference>
<dbReference type="PANTHER" id="PTHR45674:SF4">
    <property type="entry name" value="DNA LIGASE 1"/>
    <property type="match status" value="1"/>
</dbReference>
<comment type="similarity">
    <text evidence="1">Belongs to the ATP-dependent DNA ligase family.</text>
</comment>
<gene>
    <name evidence="7" type="ORF">GCM10025789_19180</name>
</gene>
<dbReference type="NCBIfam" id="TIGR02779">
    <property type="entry name" value="NHEJ_ligase_lig"/>
    <property type="match status" value="1"/>
</dbReference>
<keyword evidence="3 7" id="KW-0436">Ligase</keyword>
<evidence type="ECO:0000259" key="6">
    <source>
        <dbReference type="PROSITE" id="PS50160"/>
    </source>
</evidence>
<dbReference type="InterPro" id="IPR012340">
    <property type="entry name" value="NA-bd_OB-fold"/>
</dbReference>
<dbReference type="CDD" id="cd07971">
    <property type="entry name" value="OBF_DNA_ligase_LigD"/>
    <property type="match status" value="1"/>
</dbReference>
<name>A0ABP9FFQ4_9ACTN</name>
<dbReference type="CDD" id="cd07906">
    <property type="entry name" value="Adenylation_DNA_ligase_LigD_LigC"/>
    <property type="match status" value="1"/>
</dbReference>
<dbReference type="InterPro" id="IPR012309">
    <property type="entry name" value="DNA_ligase_ATP-dep_C"/>
</dbReference>
<evidence type="ECO:0000313" key="8">
    <source>
        <dbReference type="Proteomes" id="UP001501521"/>
    </source>
</evidence>
<evidence type="ECO:0000256" key="3">
    <source>
        <dbReference type="ARBA" id="ARBA00022598"/>
    </source>
</evidence>